<comment type="catalytic activity">
    <reaction evidence="6 7">
        <text>L-threonylcarbamoyladenylate + adenosine(37) in tRNA = N(6)-L-threonylcarbamoyladenosine(37) in tRNA + AMP + H(+)</text>
        <dbReference type="Rhea" id="RHEA:37059"/>
        <dbReference type="Rhea" id="RHEA-COMP:10162"/>
        <dbReference type="Rhea" id="RHEA-COMP:10163"/>
        <dbReference type="ChEBI" id="CHEBI:15378"/>
        <dbReference type="ChEBI" id="CHEBI:73682"/>
        <dbReference type="ChEBI" id="CHEBI:74411"/>
        <dbReference type="ChEBI" id="CHEBI:74418"/>
        <dbReference type="ChEBI" id="CHEBI:456215"/>
        <dbReference type="EC" id="2.3.1.234"/>
    </reaction>
</comment>
<dbReference type="GO" id="GO:0002949">
    <property type="term" value="P:tRNA threonylcarbamoyladenosine modification"/>
    <property type="evidence" value="ECO:0007669"/>
    <property type="project" value="UniProtKB-UniRule"/>
</dbReference>
<proteinExistence type="inferred from homology"/>
<feature type="binding site" evidence="7">
    <location>
        <position position="114"/>
    </location>
    <ligand>
        <name>Fe cation</name>
        <dbReference type="ChEBI" id="CHEBI:24875"/>
    </ligand>
</feature>
<dbReference type="EC" id="2.3.1.234" evidence="7"/>
<feature type="binding site" evidence="7">
    <location>
        <begin position="133"/>
        <end position="137"/>
    </location>
    <ligand>
        <name>substrate</name>
    </ligand>
</feature>
<dbReference type="PANTHER" id="PTHR11735:SF6">
    <property type="entry name" value="TRNA N6-ADENOSINE THREONYLCARBAMOYLTRANSFERASE, MITOCHONDRIAL"/>
    <property type="match status" value="1"/>
</dbReference>
<dbReference type="NCBIfam" id="TIGR00329">
    <property type="entry name" value="gcp_kae1"/>
    <property type="match status" value="1"/>
</dbReference>
<dbReference type="GO" id="GO:0005506">
    <property type="term" value="F:iron ion binding"/>
    <property type="evidence" value="ECO:0007669"/>
    <property type="project" value="UniProtKB-UniRule"/>
</dbReference>
<keyword evidence="2 7" id="KW-0819">tRNA processing</keyword>
<dbReference type="PANTHER" id="PTHR11735">
    <property type="entry name" value="TRNA N6-ADENOSINE THREONYLCARBAMOYLTRANSFERASE"/>
    <property type="match status" value="1"/>
</dbReference>
<feature type="binding site" evidence="7">
    <location>
        <position position="166"/>
    </location>
    <ligand>
        <name>substrate</name>
    </ligand>
</feature>
<accession>A0A8D9JSK8</accession>
<dbReference type="InterPro" id="IPR000905">
    <property type="entry name" value="Gcp-like_dom"/>
</dbReference>
<sequence>MIILGIETSCDDTCVALYDTKFGLIANKKYNQPIHQVFGGVLPNLSSIYHLNKLIPIINKLFLLLNIKKKYIKAIAYTAGPGLYNSLFIGAYIAYSISYTLNIPIIGVNHLEGHIFSPMLNKKKPKFPFISLLISGGNTQIIDVKNIGNYKILGYSIDDSIGETYDKIAKMLNLDYPGGKKLSNLAKVGNNKKLIFPKSFLYETNLKFSFSGIKTYIFNILKNKKNNSQYKANLAKSFEEYIINILSIKSFHALKKYGRVNLLVSGGVSANKNLRNKLKKQLKKYINKLKIYFPNKKLCTDNAAMIAYLGALRINSGEKVYKNIKIFPKWPLEKLKYPLYNN</sequence>
<dbReference type="InterPro" id="IPR022450">
    <property type="entry name" value="TsaD"/>
</dbReference>
<dbReference type="PRINTS" id="PR00789">
    <property type="entry name" value="OSIALOPTASE"/>
</dbReference>
<dbReference type="HAMAP" id="MF_01445">
    <property type="entry name" value="TsaD"/>
    <property type="match status" value="1"/>
</dbReference>
<keyword evidence="9" id="KW-0378">Hydrolase</keyword>
<feature type="domain" description="Gcp-like" evidence="8">
    <location>
        <begin position="24"/>
        <end position="308"/>
    </location>
</feature>
<comment type="cofactor">
    <cofactor evidence="7">
        <name>Fe(2+)</name>
        <dbReference type="ChEBI" id="CHEBI:29033"/>
    </cofactor>
    <text evidence="7">Binds 1 Fe(2+) ion per subunit.</text>
</comment>
<dbReference type="InterPro" id="IPR043129">
    <property type="entry name" value="ATPase_NBD"/>
</dbReference>
<reference evidence="9 10" key="1">
    <citation type="journal article" date="2015" name="Genome Biol. Evol.">
        <title>Genome evolution in the primary endosymbiont of whiteflies sheds light on their divergence.</title>
        <authorList>
            <person name="Santos-Garcia D."/>
            <person name="Vargas-Chavez C."/>
            <person name="Moya A."/>
            <person name="Latorre A."/>
            <person name="Silva"/>
            <person name="F J."/>
        </authorList>
    </citation>
    <scope>NUCLEOTIDE SEQUENCE [LARGE SCALE GENOMIC DNA]</scope>
    <source>
        <strain evidence="10">AD-VLC</strain>
    </source>
</reference>
<feature type="binding site" evidence="7">
    <location>
        <position position="271"/>
    </location>
    <ligand>
        <name>substrate</name>
    </ligand>
</feature>
<evidence type="ECO:0000313" key="9">
    <source>
        <dbReference type="EMBL" id="CEI58725.1"/>
    </source>
</evidence>
<feature type="binding site" evidence="7">
    <location>
        <position position="301"/>
    </location>
    <ligand>
        <name>Fe cation</name>
        <dbReference type="ChEBI" id="CHEBI:24875"/>
    </ligand>
</feature>
<dbReference type="AlphaFoldDB" id="A0A8D9JSK8"/>
<dbReference type="KEGG" id="plc:PAD_163"/>
<dbReference type="InterPro" id="IPR017861">
    <property type="entry name" value="KAE1/TsaD"/>
</dbReference>
<comment type="similarity">
    <text evidence="7">Belongs to the KAE1 / TsaD family.</text>
</comment>
<dbReference type="NCBIfam" id="TIGR03723">
    <property type="entry name" value="T6A_TsaD_YgjD"/>
    <property type="match status" value="1"/>
</dbReference>
<keyword evidence="3 7" id="KW-0479">Metal-binding</keyword>
<feature type="binding site" evidence="7">
    <location>
        <position position="110"/>
    </location>
    <ligand>
        <name>Fe cation</name>
        <dbReference type="ChEBI" id="CHEBI:24875"/>
    </ligand>
</feature>
<evidence type="ECO:0000256" key="2">
    <source>
        <dbReference type="ARBA" id="ARBA00022694"/>
    </source>
</evidence>
<evidence type="ECO:0000256" key="1">
    <source>
        <dbReference type="ARBA" id="ARBA00022679"/>
    </source>
</evidence>
<dbReference type="GO" id="GO:0061711">
    <property type="term" value="F:tRNA N(6)-L-threonylcarbamoyladenine synthase activity"/>
    <property type="evidence" value="ECO:0007669"/>
    <property type="project" value="UniProtKB-EC"/>
</dbReference>
<keyword evidence="1 7" id="KW-0808">Transferase</keyword>
<evidence type="ECO:0000256" key="3">
    <source>
        <dbReference type="ARBA" id="ARBA00022723"/>
    </source>
</evidence>
<dbReference type="GO" id="GO:0016787">
    <property type="term" value="F:hydrolase activity"/>
    <property type="evidence" value="ECO:0007669"/>
    <property type="project" value="UniProtKB-KW"/>
</dbReference>
<comment type="caution">
    <text evidence="7">Lacks conserved residue(s) required for the propagation of feature annotation.</text>
</comment>
<protein>
    <recommendedName>
        <fullName evidence="7">tRNA N6-adenosine threonylcarbamoyltransferase</fullName>
        <ecNumber evidence="7">2.3.1.234</ecNumber>
    </recommendedName>
    <alternativeName>
        <fullName evidence="7">N6-L-threonylcarbamoyladenine synthase</fullName>
        <shortName evidence="7">t(6)A synthase</shortName>
    </alternativeName>
    <alternativeName>
        <fullName evidence="7">t(6)A37 threonylcarbamoyladenosine biosynthesis protein TsaD</fullName>
    </alternativeName>
    <alternativeName>
        <fullName evidence="7">tRNA threonylcarbamoyladenosine biosynthesis protein TsaD</fullName>
    </alternativeName>
</protein>
<evidence type="ECO:0000256" key="5">
    <source>
        <dbReference type="ARBA" id="ARBA00023315"/>
    </source>
</evidence>
<dbReference type="Gene3D" id="3.30.420.40">
    <property type="match status" value="2"/>
</dbReference>
<comment type="function">
    <text evidence="7">Required for the formation of a threonylcarbamoyl group on adenosine at position 37 (t(6)A37) in tRNAs that read codons beginning with adenine. Is involved in the transfer of the threonylcarbamoyl moiety of threonylcarbamoyl-AMP (TC-AMP) to the N6 group of A37, together with TsaE and TsaB. TsaD likely plays a direct catalytic role in this reaction.</text>
</comment>
<comment type="subcellular location">
    <subcellularLocation>
        <location evidence="7">Cytoplasm</location>
    </subcellularLocation>
</comment>
<feature type="binding site" evidence="7">
    <location>
        <position position="179"/>
    </location>
    <ligand>
        <name>substrate</name>
    </ligand>
</feature>
<dbReference type="SUPFAM" id="SSF53067">
    <property type="entry name" value="Actin-like ATPase domain"/>
    <property type="match status" value="2"/>
</dbReference>
<keyword evidence="7" id="KW-0963">Cytoplasm</keyword>
<name>A0A8D9JSK8_9GAMM</name>
<evidence type="ECO:0000256" key="7">
    <source>
        <dbReference type="HAMAP-Rule" id="MF_01445"/>
    </source>
</evidence>
<dbReference type="GO" id="GO:0005737">
    <property type="term" value="C:cytoplasm"/>
    <property type="evidence" value="ECO:0007669"/>
    <property type="project" value="UniProtKB-SubCell"/>
</dbReference>
<evidence type="ECO:0000259" key="8">
    <source>
        <dbReference type="Pfam" id="PF00814"/>
    </source>
</evidence>
<dbReference type="Proteomes" id="UP000032800">
    <property type="component" value="Chromosome I"/>
</dbReference>
<evidence type="ECO:0000313" key="10">
    <source>
        <dbReference type="Proteomes" id="UP000032800"/>
    </source>
</evidence>
<keyword evidence="5 7" id="KW-0012">Acyltransferase</keyword>
<gene>
    <name evidence="7 9" type="primary">tsaD</name>
    <name evidence="9" type="ORF">PAD_163</name>
</gene>
<dbReference type="RefSeq" id="WP_219848586.1">
    <property type="nucleotide sequence ID" value="NZ_LN649255.1"/>
</dbReference>
<dbReference type="EMBL" id="LN649255">
    <property type="protein sequence ID" value="CEI58725.1"/>
    <property type="molecule type" value="Genomic_DNA"/>
</dbReference>
<organism evidence="9 10">
    <name type="scientific">Candidatus Portiera aleyrodidarum</name>
    <name type="common">primary endosymbiont of Bemisia tabaci</name>
    <dbReference type="NCBI Taxonomy" id="91844"/>
    <lineage>
        <taxon>Bacteria</taxon>
        <taxon>Pseudomonadati</taxon>
        <taxon>Pseudomonadota</taxon>
        <taxon>Gammaproteobacteria</taxon>
        <taxon>Candidatus Johnevansiales</taxon>
        <taxon>Candidatus Johnevansiaceae</taxon>
        <taxon>Candidatus Portiera</taxon>
    </lineage>
</organism>
<dbReference type="Pfam" id="PF00814">
    <property type="entry name" value="TsaD"/>
    <property type="match status" value="1"/>
</dbReference>
<keyword evidence="4 7" id="KW-0408">Iron</keyword>
<evidence type="ECO:0000256" key="6">
    <source>
        <dbReference type="ARBA" id="ARBA00048117"/>
    </source>
</evidence>
<evidence type="ECO:0000256" key="4">
    <source>
        <dbReference type="ARBA" id="ARBA00023004"/>
    </source>
</evidence>